<reference evidence="4" key="2">
    <citation type="submission" date="2015-01" db="EMBL/GenBank/DDBJ databases">
        <title>Evolutionary Origins and Diversification of the Mycorrhizal Mutualists.</title>
        <authorList>
            <consortium name="DOE Joint Genome Institute"/>
            <consortium name="Mycorrhizal Genomics Consortium"/>
            <person name="Kohler A."/>
            <person name="Kuo A."/>
            <person name="Nagy L.G."/>
            <person name="Floudas D."/>
            <person name="Copeland A."/>
            <person name="Barry K.W."/>
            <person name="Cichocki N."/>
            <person name="Veneault-Fourrey C."/>
            <person name="LaButti K."/>
            <person name="Lindquist E.A."/>
            <person name="Lipzen A."/>
            <person name="Lundell T."/>
            <person name="Morin E."/>
            <person name="Murat C."/>
            <person name="Riley R."/>
            <person name="Ohm R."/>
            <person name="Sun H."/>
            <person name="Tunlid A."/>
            <person name="Henrissat B."/>
            <person name="Grigoriev I.V."/>
            <person name="Hibbett D.S."/>
            <person name="Martin F."/>
        </authorList>
    </citation>
    <scope>NUCLEOTIDE SEQUENCE [LARGE SCALE GENOMIC DNA]</scope>
    <source>
        <strain evidence="4">441</strain>
    </source>
</reference>
<dbReference type="STRING" id="765257.A0A0C9YWK1"/>
<reference evidence="3 4" key="1">
    <citation type="submission" date="2014-04" db="EMBL/GenBank/DDBJ databases">
        <authorList>
            <consortium name="DOE Joint Genome Institute"/>
            <person name="Kuo A."/>
            <person name="Kohler A."/>
            <person name="Costa M.D."/>
            <person name="Nagy L.G."/>
            <person name="Floudas D."/>
            <person name="Copeland A."/>
            <person name="Barry K.W."/>
            <person name="Cichocki N."/>
            <person name="Veneault-Fourrey C."/>
            <person name="LaButti K."/>
            <person name="Lindquist E.A."/>
            <person name="Lipzen A."/>
            <person name="Lundell T."/>
            <person name="Morin E."/>
            <person name="Murat C."/>
            <person name="Sun H."/>
            <person name="Tunlid A."/>
            <person name="Henrissat B."/>
            <person name="Grigoriev I.V."/>
            <person name="Hibbett D.S."/>
            <person name="Martin F."/>
            <person name="Nordberg H.P."/>
            <person name="Cantor M.N."/>
            <person name="Hua S.X."/>
        </authorList>
    </citation>
    <scope>NUCLEOTIDE SEQUENCE [LARGE SCALE GENOMIC DNA]</scope>
    <source>
        <strain evidence="3 4">441</strain>
    </source>
</reference>
<sequence>MLPLHGGDPSNHEEPDLPDGGSDGRGSSDGGIPEDLAELPEDPVLALTRAIHALAHLSQCSGDSAPKTKVHKPDTFDSSDLKKLCEFLVQCKLNFQHHPKAFRTNRAKVTFAQSYLKGMVLAWFKPDLLNPDDYFHCPLWMDNYREFLHKLTTNFGLHDAVTDTVQNLENLSVKDSSHIPNLPDCIKDKISHVGKPATLIGLCELAQTIDVQYWGHKAKISHTAKPSADKSSSTKSSNDKKSSNFPIHSPLQCQGQVQVEGQPKA</sequence>
<dbReference type="InterPro" id="IPR032549">
    <property type="entry name" value="DUF4939"/>
</dbReference>
<proteinExistence type="predicted"/>
<feature type="domain" description="DUF4939" evidence="2">
    <location>
        <begin position="65"/>
        <end position="159"/>
    </location>
</feature>
<organism evidence="3 4">
    <name type="scientific">Pisolithus microcarpus 441</name>
    <dbReference type="NCBI Taxonomy" id="765257"/>
    <lineage>
        <taxon>Eukaryota</taxon>
        <taxon>Fungi</taxon>
        <taxon>Dikarya</taxon>
        <taxon>Basidiomycota</taxon>
        <taxon>Agaricomycotina</taxon>
        <taxon>Agaricomycetes</taxon>
        <taxon>Agaricomycetidae</taxon>
        <taxon>Boletales</taxon>
        <taxon>Sclerodermatineae</taxon>
        <taxon>Pisolithaceae</taxon>
        <taxon>Pisolithus</taxon>
    </lineage>
</organism>
<gene>
    <name evidence="3" type="ORF">PISMIDRAFT_104479</name>
</gene>
<dbReference type="OrthoDB" id="2691415at2759"/>
<evidence type="ECO:0000259" key="2">
    <source>
        <dbReference type="Pfam" id="PF16297"/>
    </source>
</evidence>
<accession>A0A0C9YWK1</accession>
<feature type="region of interest" description="Disordered" evidence="1">
    <location>
        <begin position="224"/>
        <end position="265"/>
    </location>
</feature>
<dbReference type="AlphaFoldDB" id="A0A0C9YWK1"/>
<feature type="compositionally biased region" description="Low complexity" evidence="1">
    <location>
        <begin position="224"/>
        <end position="236"/>
    </location>
</feature>
<name>A0A0C9YWK1_9AGAM</name>
<dbReference type="Pfam" id="PF16297">
    <property type="entry name" value="DUF4939"/>
    <property type="match status" value="1"/>
</dbReference>
<dbReference type="EMBL" id="KN833754">
    <property type="protein sequence ID" value="KIK21176.1"/>
    <property type="molecule type" value="Genomic_DNA"/>
</dbReference>
<dbReference type="Proteomes" id="UP000054018">
    <property type="component" value="Unassembled WGS sequence"/>
</dbReference>
<feature type="region of interest" description="Disordered" evidence="1">
    <location>
        <begin position="1"/>
        <end position="37"/>
    </location>
</feature>
<dbReference type="HOGENOM" id="CLU_033743_2_0_1"/>
<keyword evidence="4" id="KW-1185">Reference proteome</keyword>
<evidence type="ECO:0000313" key="4">
    <source>
        <dbReference type="Proteomes" id="UP000054018"/>
    </source>
</evidence>
<evidence type="ECO:0000256" key="1">
    <source>
        <dbReference type="SAM" id="MobiDB-lite"/>
    </source>
</evidence>
<protein>
    <recommendedName>
        <fullName evidence="2">DUF4939 domain-containing protein</fullName>
    </recommendedName>
</protein>
<evidence type="ECO:0000313" key="3">
    <source>
        <dbReference type="EMBL" id="KIK21176.1"/>
    </source>
</evidence>